<comment type="caution">
    <text evidence="2">The sequence shown here is derived from an EMBL/GenBank/DDBJ whole genome shotgun (WGS) entry which is preliminary data.</text>
</comment>
<evidence type="ECO:0000313" key="2">
    <source>
        <dbReference type="EMBL" id="CAG8658318.1"/>
    </source>
</evidence>
<accession>A0ABN7URB1</accession>
<keyword evidence="3" id="KW-1185">Reference proteome</keyword>
<evidence type="ECO:0000256" key="1">
    <source>
        <dbReference type="SAM" id="MobiDB-lite"/>
    </source>
</evidence>
<evidence type="ECO:0000313" key="3">
    <source>
        <dbReference type="Proteomes" id="UP000789901"/>
    </source>
</evidence>
<dbReference type="Proteomes" id="UP000789901">
    <property type="component" value="Unassembled WGS sequence"/>
</dbReference>
<proteinExistence type="predicted"/>
<organism evidence="2 3">
    <name type="scientific">Gigaspora margarita</name>
    <dbReference type="NCBI Taxonomy" id="4874"/>
    <lineage>
        <taxon>Eukaryota</taxon>
        <taxon>Fungi</taxon>
        <taxon>Fungi incertae sedis</taxon>
        <taxon>Mucoromycota</taxon>
        <taxon>Glomeromycotina</taxon>
        <taxon>Glomeromycetes</taxon>
        <taxon>Diversisporales</taxon>
        <taxon>Gigasporaceae</taxon>
        <taxon>Gigaspora</taxon>
    </lineage>
</organism>
<name>A0ABN7URB1_GIGMA</name>
<feature type="region of interest" description="Disordered" evidence="1">
    <location>
        <begin position="109"/>
        <end position="135"/>
    </location>
</feature>
<protein>
    <submittedName>
        <fullName evidence="2">44681_t:CDS:1</fullName>
    </submittedName>
</protein>
<reference evidence="2 3" key="1">
    <citation type="submission" date="2021-06" db="EMBL/GenBank/DDBJ databases">
        <authorList>
            <person name="Kallberg Y."/>
            <person name="Tangrot J."/>
            <person name="Rosling A."/>
        </authorList>
    </citation>
    <scope>NUCLEOTIDE SEQUENCE [LARGE SCALE GENOMIC DNA]</scope>
    <source>
        <strain evidence="2 3">120-4 pot B 10/14</strain>
    </source>
</reference>
<feature type="non-terminal residue" evidence="2">
    <location>
        <position position="1"/>
    </location>
</feature>
<gene>
    <name evidence="2" type="ORF">GMARGA_LOCUS9743</name>
</gene>
<sequence>DLLLISTSPDTERGLLPIPISDTECDLLPIPIPDTECDLLPIPIHSTERDLLPIPIHGTERDLLLIPIPETEKCFGHISSSSYEKVDGEWKYALKNHPHLTKIVEKLHQTSLPPPPPYSDEKSPASTSSTNETDITTAQGSFEYVTIKTHGYYRSLFSEFIRLQEFSEDEGLEPYQYPSGIITGVDKRNRLEIDVIHKELENVRYPKKDFLTNVAQKNARISREGLKKEFSVKAPRFKQFASYLPNETWKKINISQAHWGDRK</sequence>
<feature type="compositionally biased region" description="Polar residues" evidence="1">
    <location>
        <begin position="124"/>
        <end position="135"/>
    </location>
</feature>
<dbReference type="EMBL" id="CAJVQB010005308">
    <property type="protein sequence ID" value="CAG8658318.1"/>
    <property type="molecule type" value="Genomic_DNA"/>
</dbReference>